<organism evidence="3 4">
    <name type="scientific">Zizania palustris</name>
    <name type="common">Northern wild rice</name>
    <dbReference type="NCBI Taxonomy" id="103762"/>
    <lineage>
        <taxon>Eukaryota</taxon>
        <taxon>Viridiplantae</taxon>
        <taxon>Streptophyta</taxon>
        <taxon>Embryophyta</taxon>
        <taxon>Tracheophyta</taxon>
        <taxon>Spermatophyta</taxon>
        <taxon>Magnoliopsida</taxon>
        <taxon>Liliopsida</taxon>
        <taxon>Poales</taxon>
        <taxon>Poaceae</taxon>
        <taxon>BOP clade</taxon>
        <taxon>Oryzoideae</taxon>
        <taxon>Oryzeae</taxon>
        <taxon>Zizaniinae</taxon>
        <taxon>Zizania</taxon>
    </lineage>
</organism>
<feature type="region of interest" description="Disordered" evidence="1">
    <location>
        <begin position="80"/>
        <end position="116"/>
    </location>
</feature>
<dbReference type="InterPro" id="IPR003657">
    <property type="entry name" value="WRKY_dom"/>
</dbReference>
<comment type="caution">
    <text evidence="3">The sequence shown here is derived from an EMBL/GenBank/DDBJ whole genome shotgun (WGS) entry which is preliminary data.</text>
</comment>
<dbReference type="PANTHER" id="PTHR32096:SF146">
    <property type="entry name" value="WRKY TRANSCRIPTION FACTOR 19-RELATED"/>
    <property type="match status" value="1"/>
</dbReference>
<feature type="domain" description="WRKY" evidence="2">
    <location>
        <begin position="132"/>
        <end position="210"/>
    </location>
</feature>
<proteinExistence type="predicted"/>
<dbReference type="GO" id="GO:0005634">
    <property type="term" value="C:nucleus"/>
    <property type="evidence" value="ECO:0007669"/>
    <property type="project" value="TreeGrafter"/>
</dbReference>
<dbReference type="GO" id="GO:0003700">
    <property type="term" value="F:DNA-binding transcription factor activity"/>
    <property type="evidence" value="ECO:0007669"/>
    <property type="project" value="InterPro"/>
</dbReference>
<keyword evidence="4" id="KW-1185">Reference proteome</keyword>
<evidence type="ECO:0000313" key="4">
    <source>
        <dbReference type="Proteomes" id="UP000729402"/>
    </source>
</evidence>
<evidence type="ECO:0000313" key="3">
    <source>
        <dbReference type="EMBL" id="KAG8076802.1"/>
    </source>
</evidence>
<dbReference type="Proteomes" id="UP000729402">
    <property type="component" value="Unassembled WGS sequence"/>
</dbReference>
<accession>A0A8J5VLX6</accession>
<dbReference type="PROSITE" id="PS50811">
    <property type="entry name" value="WRKY"/>
    <property type="match status" value="1"/>
</dbReference>
<evidence type="ECO:0000259" key="2">
    <source>
        <dbReference type="PROSITE" id="PS50811"/>
    </source>
</evidence>
<reference evidence="3" key="1">
    <citation type="journal article" date="2021" name="bioRxiv">
        <title>Whole Genome Assembly and Annotation of Northern Wild Rice, Zizania palustris L., Supports a Whole Genome Duplication in the Zizania Genus.</title>
        <authorList>
            <person name="Haas M."/>
            <person name="Kono T."/>
            <person name="Macchietto M."/>
            <person name="Millas R."/>
            <person name="McGilp L."/>
            <person name="Shao M."/>
            <person name="Duquette J."/>
            <person name="Hirsch C.N."/>
            <person name="Kimball J."/>
        </authorList>
    </citation>
    <scope>NUCLEOTIDE SEQUENCE</scope>
    <source>
        <tissue evidence="3">Fresh leaf tissue</tissue>
    </source>
</reference>
<dbReference type="PANTHER" id="PTHR32096">
    <property type="entry name" value="WRKY TRANSCRIPTION FACTOR 30-RELATED-RELATED"/>
    <property type="match status" value="1"/>
</dbReference>
<dbReference type="AlphaFoldDB" id="A0A8J5VLX6"/>
<sequence>MQDGAGGGDIHLLLSILANGEEQARQLELGEPAGDVDGQLSSSSYPGGHRWGEEYYRAVARQLQCTFARAMAVARTIEAAAGGDRSDSPRSADESSGRTARDVVAHQERQDVPKRRKGLPRWTEKIRVPDANLEATPEDGFSWRKYGQKDILGAKFPRSMCRCRPITNEYHCRGYYRCTYRNVQGCLATKQVQRSDSDLCVFDVTYHGAHTCHQKLRHATSPPGCNPPPLHEQQDPSVELVRNFKNGLKVETDGLPAPPTFEHDGYGAAGQLCFPSAPFHAGVAPPPDDSFSPVEGGGGHLGLGGGVGCFSPAFVSPVGSAAGSSYFSMTPGYDYEQRGGPSYIQ</sequence>
<evidence type="ECO:0000256" key="1">
    <source>
        <dbReference type="SAM" id="MobiDB-lite"/>
    </source>
</evidence>
<dbReference type="InterPro" id="IPR044810">
    <property type="entry name" value="WRKY_plant"/>
</dbReference>
<feature type="compositionally biased region" description="Basic and acidic residues" evidence="1">
    <location>
        <begin position="84"/>
        <end position="113"/>
    </location>
</feature>
<name>A0A8J5VLX6_ZIZPA</name>
<reference evidence="3" key="2">
    <citation type="submission" date="2021-02" db="EMBL/GenBank/DDBJ databases">
        <authorList>
            <person name="Kimball J.A."/>
            <person name="Haas M.W."/>
            <person name="Macchietto M."/>
            <person name="Kono T."/>
            <person name="Duquette J."/>
            <person name="Shao M."/>
        </authorList>
    </citation>
    <scope>NUCLEOTIDE SEQUENCE</scope>
    <source>
        <tissue evidence="3">Fresh leaf tissue</tissue>
    </source>
</reference>
<dbReference type="GO" id="GO:0000976">
    <property type="term" value="F:transcription cis-regulatory region binding"/>
    <property type="evidence" value="ECO:0007669"/>
    <property type="project" value="TreeGrafter"/>
</dbReference>
<protein>
    <recommendedName>
        <fullName evidence="2">WRKY domain-containing protein</fullName>
    </recommendedName>
</protein>
<dbReference type="Pfam" id="PF03106">
    <property type="entry name" value="WRKY"/>
    <property type="match status" value="2"/>
</dbReference>
<dbReference type="SMART" id="SM00774">
    <property type="entry name" value="WRKY"/>
    <property type="match status" value="1"/>
</dbReference>
<dbReference type="OrthoDB" id="1888929at2759"/>
<dbReference type="EMBL" id="JAAALK010000283">
    <property type="protein sequence ID" value="KAG8076802.1"/>
    <property type="molecule type" value="Genomic_DNA"/>
</dbReference>
<gene>
    <name evidence="3" type="ORF">GUJ93_ZPchr0006g45579</name>
</gene>